<dbReference type="InterPro" id="IPR004873">
    <property type="entry name" value="BURP_dom"/>
</dbReference>
<dbReference type="PROSITE" id="PS51277">
    <property type="entry name" value="BURP"/>
    <property type="match status" value="1"/>
</dbReference>
<organism evidence="3">
    <name type="scientific">Zea mays</name>
    <name type="common">Maize</name>
    <dbReference type="NCBI Taxonomy" id="4577"/>
    <lineage>
        <taxon>Eukaryota</taxon>
        <taxon>Viridiplantae</taxon>
        <taxon>Streptophyta</taxon>
        <taxon>Embryophyta</taxon>
        <taxon>Tracheophyta</taxon>
        <taxon>Spermatophyta</taxon>
        <taxon>Magnoliopsida</taxon>
        <taxon>Liliopsida</taxon>
        <taxon>Poales</taxon>
        <taxon>Poaceae</taxon>
        <taxon>PACMAD clade</taxon>
        <taxon>Panicoideae</taxon>
        <taxon>Andropogonodae</taxon>
        <taxon>Andropogoneae</taxon>
        <taxon>Tripsacinae</taxon>
        <taxon>Zea</taxon>
    </lineage>
</organism>
<dbReference type="InterPro" id="IPR044816">
    <property type="entry name" value="BURP"/>
</dbReference>
<reference evidence="3" key="1">
    <citation type="journal article" date="2018" name="Nat. Genet.">
        <title>Extensive intraspecific gene order and gene structural variations between Mo17 and other maize genomes.</title>
        <authorList>
            <person name="Sun S."/>
            <person name="Zhou Y."/>
            <person name="Chen J."/>
            <person name="Shi J."/>
            <person name="Zhao H."/>
            <person name="Zhao H."/>
            <person name="Song W."/>
            <person name="Zhang M."/>
            <person name="Cui Y."/>
            <person name="Dong X."/>
            <person name="Liu H."/>
            <person name="Ma X."/>
            <person name="Jiao Y."/>
            <person name="Wang B."/>
            <person name="Wei X."/>
            <person name="Stein J.C."/>
            <person name="Glaubitz J.C."/>
            <person name="Lu F."/>
            <person name="Yu G."/>
            <person name="Liang C."/>
            <person name="Fengler K."/>
            <person name="Li B."/>
            <person name="Rafalski A."/>
            <person name="Schnable P.S."/>
            <person name="Ware D.H."/>
            <person name="Buckler E.S."/>
            <person name="Lai J."/>
        </authorList>
    </citation>
    <scope>NUCLEOTIDE SEQUENCE [LARGE SCALE GENOMIC DNA]</scope>
    <source>
        <tissue evidence="3">Seedling</tissue>
    </source>
</reference>
<evidence type="ECO:0000313" key="3">
    <source>
        <dbReference type="EMBL" id="PWZ57107.1"/>
    </source>
</evidence>
<feature type="domain" description="BURP" evidence="2">
    <location>
        <begin position="335"/>
        <end position="551"/>
    </location>
</feature>
<accession>A0A317YEL5</accession>
<feature type="region of interest" description="Disordered" evidence="1">
    <location>
        <begin position="128"/>
        <end position="272"/>
    </location>
</feature>
<name>A0A317YEL5_MAIZE</name>
<dbReference type="PANTHER" id="PTHR31236:SF10">
    <property type="entry name" value="BURP DOMAIN-CONTAINING PROTEIN 13"/>
    <property type="match status" value="1"/>
</dbReference>
<evidence type="ECO:0000256" key="1">
    <source>
        <dbReference type="SAM" id="MobiDB-lite"/>
    </source>
</evidence>
<dbReference type="SMART" id="SM01045">
    <property type="entry name" value="BURP"/>
    <property type="match status" value="1"/>
</dbReference>
<feature type="non-terminal residue" evidence="3">
    <location>
        <position position="1"/>
    </location>
</feature>
<dbReference type="AlphaFoldDB" id="A0A317YEL5"/>
<dbReference type="PANTHER" id="PTHR31236">
    <property type="entry name" value="BURP DOMAIN PROTEIN USPL1-LIKE"/>
    <property type="match status" value="1"/>
</dbReference>
<sequence>HCKHSISTVLDSIYKYRPGRSACSHTRRPGRRVLLLLRSSTCFLVVPSSMARFASAVLFAAVLLMAGRLTHAGPSTAEVLWRRAVLPGSAVPNAVLRLLRPYSHFVSEANAEDTGRSNAPFNYQNYKRSSATATSPPGDRSEAGLAGGSGARDDTPFSYSYRAPSQQGVPASGGARDDTPFSYSYRAPSQQEVPASGGARDDTPFSYSYRAPSQQEVPASGGARDDTPFSYSYRAPSQQEVPASGGARDDTPFSYSYRAPSQGVPASGVSRDDTTFSYDDYKARSQAVAGSGPRDDQFSYDYSAYEAPIEHHHSEVRATARSGGVGTPTPHTAVFFHEEAVRVGERLPLHFQAAAPAALGVLPRRAADSIPFTTAALPAVLALFGVAPGSSRAAAMAETLRTCERPPPAGEAGARFCATSLEALVERAVAALGTRDIRAVTSALPRAGLPPQAYAVRAVRRVGGGPSFVACHDEAYPYTVYRCHDTGPARAYLVEMEGARGGGAITVATVCHTDTSRWNPEHVSFKLLGTKPGGAPVCHLMPYGHIIWAKNVKPSPA</sequence>
<dbReference type="Proteomes" id="UP000251960">
    <property type="component" value="Chromosome 1"/>
</dbReference>
<evidence type="ECO:0000259" key="2">
    <source>
        <dbReference type="PROSITE" id="PS51277"/>
    </source>
</evidence>
<gene>
    <name evidence="3" type="primary">RAFTIN1A</name>
    <name evidence="3" type="ORF">Zm00014a_016848</name>
</gene>
<dbReference type="ExpressionAtlas" id="A0A317YEL5">
    <property type="expression patterns" value="baseline"/>
</dbReference>
<comment type="caution">
    <text evidence="3">The sequence shown here is derived from an EMBL/GenBank/DDBJ whole genome shotgun (WGS) entry which is preliminary data.</text>
</comment>
<dbReference type="Pfam" id="PF03181">
    <property type="entry name" value="BURP"/>
    <property type="match status" value="1"/>
</dbReference>
<proteinExistence type="predicted"/>
<protein>
    <submittedName>
        <fullName evidence="3">Protein RAFTIN 1A</fullName>
    </submittedName>
</protein>
<dbReference type="EMBL" id="NCVQ01000001">
    <property type="protein sequence ID" value="PWZ57107.1"/>
    <property type="molecule type" value="Genomic_DNA"/>
</dbReference>